<name>A0A0K2VAP7_LEPSM</name>
<proteinExistence type="predicted"/>
<reference evidence="1" key="1">
    <citation type="submission" date="2014-05" db="EMBL/GenBank/DDBJ databases">
        <authorList>
            <person name="Chronopoulou M."/>
        </authorList>
    </citation>
    <scope>NUCLEOTIDE SEQUENCE</scope>
    <source>
        <tissue evidence="1">Whole organism</tissue>
    </source>
</reference>
<dbReference type="AlphaFoldDB" id="A0A0K2VAP7"/>
<evidence type="ECO:0000313" key="1">
    <source>
        <dbReference type="EMBL" id="CDW47257.1"/>
    </source>
</evidence>
<protein>
    <submittedName>
        <fullName evidence="1">Uncharacterized protein</fullName>
    </submittedName>
</protein>
<accession>A0A0K2VAP7</accession>
<organism evidence="1">
    <name type="scientific">Lepeophtheirus salmonis</name>
    <name type="common">Salmon louse</name>
    <name type="synonym">Caligus salmonis</name>
    <dbReference type="NCBI Taxonomy" id="72036"/>
    <lineage>
        <taxon>Eukaryota</taxon>
        <taxon>Metazoa</taxon>
        <taxon>Ecdysozoa</taxon>
        <taxon>Arthropoda</taxon>
        <taxon>Crustacea</taxon>
        <taxon>Multicrustacea</taxon>
        <taxon>Hexanauplia</taxon>
        <taxon>Copepoda</taxon>
        <taxon>Siphonostomatoida</taxon>
        <taxon>Caligidae</taxon>
        <taxon>Lepeophtheirus</taxon>
    </lineage>
</organism>
<dbReference type="EMBL" id="HACA01029896">
    <property type="protein sequence ID" value="CDW47257.1"/>
    <property type="molecule type" value="Transcribed_RNA"/>
</dbReference>
<sequence length="32" mass="4058">MIEMFIFTKELHPFFFFIHSKNVKQHTFRENL</sequence>